<accession>A0A9W7XPW8</accession>
<evidence type="ECO:0000313" key="17">
    <source>
        <dbReference type="Proteomes" id="UP001145021"/>
    </source>
</evidence>
<dbReference type="InterPro" id="IPR005574">
    <property type="entry name" value="Rpb4/RPC9"/>
</dbReference>
<evidence type="ECO:0000256" key="4">
    <source>
        <dbReference type="ARBA" id="ARBA00016672"/>
    </source>
</evidence>
<sequence length="155" mass="17908">MEVLDRQQALLSNYEVYVVLQEEDHHHKEIKEKRKLRYPENVTTLKFEALQYLNDTPCTTQTAEQISELKKTLAEYELTKAEILQIINLRPKTPVELHFIIEECDERFGMEDLEQLAEIVVNSLPRDDGVEEEEGDEGQDGDEQEADGDAVMNGD</sequence>
<dbReference type="Proteomes" id="UP001145021">
    <property type="component" value="Unassembled WGS sequence"/>
</dbReference>
<gene>
    <name evidence="16" type="ORF">LPJ64_001417</name>
</gene>
<keyword evidence="6" id="KW-0240">DNA-directed RNA polymerase</keyword>
<dbReference type="FunFam" id="1.20.1250.40:FF:000002">
    <property type="entry name" value="DNA-directed RNA polymerase III subunit RPC9"/>
    <property type="match status" value="1"/>
</dbReference>
<keyword evidence="8" id="KW-0804">Transcription</keyword>
<evidence type="ECO:0000256" key="13">
    <source>
        <dbReference type="ARBA" id="ARBA00073026"/>
    </source>
</evidence>
<dbReference type="PANTHER" id="PTHR15561">
    <property type="entry name" value="CALCITONIN GENE-RELATED PEPTIDE-RECEPTOR COMPONENT PROTEIN"/>
    <property type="match status" value="1"/>
</dbReference>
<feature type="region of interest" description="Disordered" evidence="14">
    <location>
        <begin position="122"/>
        <end position="155"/>
    </location>
</feature>
<evidence type="ECO:0000256" key="6">
    <source>
        <dbReference type="ARBA" id="ARBA00022478"/>
    </source>
</evidence>
<keyword evidence="17" id="KW-1185">Reference proteome</keyword>
<comment type="function">
    <text evidence="12">DNA-dependent RNA polymerase catalyzes the transcription of DNA into RNA using the four ribonucleoside triphosphates as substrates. Specific peripheric component of RNA polymerase III (Pol III) which synthesizes small non-coding RNAs including 5S rRNA, snRNAs, tRNAs and miRNAs from at least 500 distinct genomic loci. With POLR3H/RPC8 forms a mobile stalk that protrudes from Pol III core and functions primarily in transcription initiation. Pol III plays a key role in sensing and limiting infection by intracellular bacteria and DNA viruses. Acts as nuclear and cytosolic DNA sensor involved in innate immune response. Can sense non-self dsDNA that serves as template for transcription into dsRNA. The non-self RNA polymerase III transcripts, such as Epstein-Barr virus-encoded RNAs (EBERs) induce type I interferon and NF-kappa-B through the RIG-I pathway.</text>
</comment>
<evidence type="ECO:0000256" key="14">
    <source>
        <dbReference type="SAM" id="MobiDB-lite"/>
    </source>
</evidence>
<feature type="domain" description="RNA polymerase Rpb4/RPC9 core" evidence="15">
    <location>
        <begin position="1"/>
        <end position="127"/>
    </location>
</feature>
<keyword evidence="9" id="KW-0539">Nucleus</keyword>
<evidence type="ECO:0000256" key="11">
    <source>
        <dbReference type="ARBA" id="ARBA00044007"/>
    </source>
</evidence>
<name>A0A9W7XPW8_9FUNG</name>
<evidence type="ECO:0000256" key="10">
    <source>
        <dbReference type="ARBA" id="ARBA00043924"/>
    </source>
</evidence>
<evidence type="ECO:0000256" key="9">
    <source>
        <dbReference type="ARBA" id="ARBA00023242"/>
    </source>
</evidence>
<dbReference type="PANTHER" id="PTHR15561:SF0">
    <property type="entry name" value="DNA-DIRECTED RNA POLYMERASE III SUBUNIT RPC9"/>
    <property type="match status" value="1"/>
</dbReference>
<dbReference type="GO" id="GO:0005886">
    <property type="term" value="C:plasma membrane"/>
    <property type="evidence" value="ECO:0007669"/>
    <property type="project" value="UniProtKB-SubCell"/>
</dbReference>
<reference evidence="16" key="1">
    <citation type="submission" date="2022-07" db="EMBL/GenBank/DDBJ databases">
        <title>Phylogenomic reconstructions and comparative analyses of Kickxellomycotina fungi.</title>
        <authorList>
            <person name="Reynolds N.K."/>
            <person name="Stajich J.E."/>
            <person name="Barry K."/>
            <person name="Grigoriev I.V."/>
            <person name="Crous P."/>
            <person name="Smith M.E."/>
        </authorList>
    </citation>
    <scope>NUCLEOTIDE SEQUENCE</scope>
    <source>
        <strain evidence="16">NBRC 105413</strain>
    </source>
</reference>
<dbReference type="InterPro" id="IPR010997">
    <property type="entry name" value="HRDC-like_sf"/>
</dbReference>
<dbReference type="Gene3D" id="1.20.1250.40">
    <property type="match status" value="1"/>
</dbReference>
<protein>
    <recommendedName>
        <fullName evidence="4">DNA-directed RNA polymerase III subunit RPC9</fullName>
    </recommendedName>
    <alternativeName>
        <fullName evidence="13">DNA-directed RNA polymerase III subunit rpc9</fullName>
    </alternativeName>
</protein>
<dbReference type="AlphaFoldDB" id="A0A9W7XPW8"/>
<evidence type="ECO:0000256" key="2">
    <source>
        <dbReference type="ARBA" id="ARBA00004413"/>
    </source>
</evidence>
<feature type="compositionally biased region" description="Acidic residues" evidence="14">
    <location>
        <begin position="129"/>
        <end position="148"/>
    </location>
</feature>
<comment type="similarity">
    <text evidence="3">Belongs to the eukaryotic RPC9 RNA polymerase subunit family.</text>
</comment>
<evidence type="ECO:0000256" key="12">
    <source>
        <dbReference type="ARBA" id="ARBA00045808"/>
    </source>
</evidence>
<dbReference type="GO" id="GO:0006384">
    <property type="term" value="P:transcription initiation at RNA polymerase III promoter"/>
    <property type="evidence" value="ECO:0007669"/>
    <property type="project" value="InterPro"/>
</dbReference>
<dbReference type="SMART" id="SM00657">
    <property type="entry name" value="RPOL4c"/>
    <property type="match status" value="1"/>
</dbReference>
<dbReference type="SUPFAM" id="SSF47819">
    <property type="entry name" value="HRDC-like"/>
    <property type="match status" value="1"/>
</dbReference>
<evidence type="ECO:0000256" key="5">
    <source>
        <dbReference type="ARBA" id="ARBA00022475"/>
    </source>
</evidence>
<comment type="subunit">
    <text evidence="11">Component of the RNA polymerase III complex consisting of 17 subunits: a ten-subunit horseshoe-shaped catalytic core composed of POLR3A/RPC1, POLR3B/RPC2, POLR1C/RPAC1, POLR1D/RPAC2, POLR3K/RPC10, POLR2E/RPABC1, POLR2F/RPABC2, POLR2H/RPABC3, POLR2K/RPABC4 and POLR2L/RPABC5; a mobile stalk composed of two subunits POLR3H/RPC8 and CRCP/RPC9, protruding from the core and functioning primarily in transcription initiation; and additional subunits homologous to general transcription factors of the RNA polymerase II machinery, POLR3C/RPC3-POLR3F/RPC6-POLR3G/RPC7 heterotrimer required for transcription initiation and POLR3D/RPC4-POLR3E/RPC5 heterodimer involved in both transcription initiation and termination.</text>
</comment>
<dbReference type="InterPro" id="IPR006590">
    <property type="entry name" value="RNA_pol_Rpb4/RPC9_core"/>
</dbReference>
<comment type="subcellular location">
    <subcellularLocation>
        <location evidence="2">Cell membrane</location>
        <topology evidence="2">Peripheral membrane protein</topology>
        <orientation evidence="2">Cytoplasmic side</orientation>
    </subcellularLocation>
    <subcellularLocation>
        <location evidence="1">Nucleus</location>
    </subcellularLocation>
</comment>
<comment type="function">
    <text evidence="10">Accessory protein for the calcitonin gene-related peptide (CGRP) receptor. It modulates CGRP responsiveness in a variety of tissues.</text>
</comment>
<evidence type="ECO:0000256" key="7">
    <source>
        <dbReference type="ARBA" id="ARBA00023136"/>
    </source>
</evidence>
<proteinExistence type="inferred from homology"/>
<dbReference type="GO" id="GO:0000166">
    <property type="term" value="F:nucleotide binding"/>
    <property type="evidence" value="ECO:0007669"/>
    <property type="project" value="InterPro"/>
</dbReference>
<dbReference type="EMBL" id="JANBOH010000037">
    <property type="protein sequence ID" value="KAJ1647157.1"/>
    <property type="molecule type" value="Genomic_DNA"/>
</dbReference>
<evidence type="ECO:0000259" key="15">
    <source>
        <dbReference type="SMART" id="SM00657"/>
    </source>
</evidence>
<keyword evidence="7" id="KW-0472">Membrane</keyword>
<evidence type="ECO:0000256" key="3">
    <source>
        <dbReference type="ARBA" id="ARBA00006898"/>
    </source>
</evidence>
<keyword evidence="5" id="KW-1003">Cell membrane</keyword>
<organism evidence="16 17">
    <name type="scientific">Coemansia asiatica</name>
    <dbReference type="NCBI Taxonomy" id="1052880"/>
    <lineage>
        <taxon>Eukaryota</taxon>
        <taxon>Fungi</taxon>
        <taxon>Fungi incertae sedis</taxon>
        <taxon>Zoopagomycota</taxon>
        <taxon>Kickxellomycotina</taxon>
        <taxon>Kickxellomycetes</taxon>
        <taxon>Kickxellales</taxon>
        <taxon>Kickxellaceae</taxon>
        <taxon>Coemansia</taxon>
    </lineage>
</organism>
<comment type="caution">
    <text evidence="16">The sequence shown here is derived from an EMBL/GenBank/DDBJ whole genome shotgun (WGS) entry which is preliminary data.</text>
</comment>
<dbReference type="Pfam" id="PF03874">
    <property type="entry name" value="RNA_pol_Rpb4"/>
    <property type="match status" value="1"/>
</dbReference>
<evidence type="ECO:0000256" key="8">
    <source>
        <dbReference type="ARBA" id="ARBA00023163"/>
    </source>
</evidence>
<evidence type="ECO:0000313" key="16">
    <source>
        <dbReference type="EMBL" id="KAJ1647157.1"/>
    </source>
</evidence>
<evidence type="ECO:0000256" key="1">
    <source>
        <dbReference type="ARBA" id="ARBA00004123"/>
    </source>
</evidence>
<dbReference type="InterPro" id="IPR038846">
    <property type="entry name" value="RPC9"/>
</dbReference>
<dbReference type="GO" id="GO:0005666">
    <property type="term" value="C:RNA polymerase III complex"/>
    <property type="evidence" value="ECO:0007669"/>
    <property type="project" value="InterPro"/>
</dbReference>
<dbReference type="InterPro" id="IPR038324">
    <property type="entry name" value="Rpb4/RPC9_sf"/>
</dbReference>